<evidence type="ECO:0000259" key="2">
    <source>
        <dbReference type="Pfam" id="PF00501"/>
    </source>
</evidence>
<dbReference type="InterPro" id="IPR042099">
    <property type="entry name" value="ANL_N_sf"/>
</dbReference>
<dbReference type="Proteomes" id="UP000248897">
    <property type="component" value="Chromosome 1"/>
</dbReference>
<name>A0A2X4U0R5_SERPL</name>
<dbReference type="GO" id="GO:0006633">
    <property type="term" value="P:fatty acid biosynthetic process"/>
    <property type="evidence" value="ECO:0007669"/>
    <property type="project" value="TreeGrafter"/>
</dbReference>
<dbReference type="Gene3D" id="3.40.50.12780">
    <property type="entry name" value="N-terminal domain of ligase-like"/>
    <property type="match status" value="1"/>
</dbReference>
<dbReference type="SUPFAM" id="SSF56801">
    <property type="entry name" value="Acetyl-CoA synthetase-like"/>
    <property type="match status" value="1"/>
</dbReference>
<proteinExistence type="inferred from homology"/>
<evidence type="ECO:0000256" key="1">
    <source>
        <dbReference type="ARBA" id="ARBA00006432"/>
    </source>
</evidence>
<dbReference type="GO" id="GO:0070566">
    <property type="term" value="F:adenylyltransferase activity"/>
    <property type="evidence" value="ECO:0007669"/>
    <property type="project" value="TreeGrafter"/>
</dbReference>
<gene>
    <name evidence="3" type="ORF">NCTC12961_01418</name>
</gene>
<feature type="domain" description="AMP-dependent synthetase/ligase" evidence="2">
    <location>
        <begin position="3"/>
        <end position="61"/>
    </location>
</feature>
<comment type="similarity">
    <text evidence="1">Belongs to the ATP-dependent AMP-binding enzyme family.</text>
</comment>
<evidence type="ECO:0000313" key="3">
    <source>
        <dbReference type="EMBL" id="SQI33376.1"/>
    </source>
</evidence>
<accession>A0A2X4U0R5</accession>
<sequence length="71" mass="7934">MWLFLQYTSGSTGTPKGVMVTHGNLWANSQAIHRYFGHHNESRGMIWLPHFHDMGLSAACFSRYSGHSPAG</sequence>
<dbReference type="Pfam" id="PF00501">
    <property type="entry name" value="AMP-binding"/>
    <property type="match status" value="1"/>
</dbReference>
<dbReference type="GO" id="GO:0016874">
    <property type="term" value="F:ligase activity"/>
    <property type="evidence" value="ECO:0007669"/>
    <property type="project" value="UniProtKB-KW"/>
</dbReference>
<dbReference type="EMBL" id="LS483469">
    <property type="protein sequence ID" value="SQI33376.1"/>
    <property type="molecule type" value="Genomic_DNA"/>
</dbReference>
<dbReference type="GO" id="GO:0005886">
    <property type="term" value="C:plasma membrane"/>
    <property type="evidence" value="ECO:0007669"/>
    <property type="project" value="TreeGrafter"/>
</dbReference>
<dbReference type="PANTHER" id="PTHR22754:SF32">
    <property type="entry name" value="DISCO-INTERACTING PROTEIN 2"/>
    <property type="match status" value="1"/>
</dbReference>
<dbReference type="EC" id="6.2.1.-" evidence="3"/>
<dbReference type="InterPro" id="IPR000873">
    <property type="entry name" value="AMP-dep_synth/lig_dom"/>
</dbReference>
<dbReference type="PANTHER" id="PTHR22754">
    <property type="entry name" value="DISCO-INTERACTING PROTEIN 2 DIP2 -RELATED"/>
    <property type="match status" value="1"/>
</dbReference>
<dbReference type="InterPro" id="IPR020845">
    <property type="entry name" value="AMP-binding_CS"/>
</dbReference>
<organism evidence="3 4">
    <name type="scientific">Serratia plymuthica</name>
    <dbReference type="NCBI Taxonomy" id="82996"/>
    <lineage>
        <taxon>Bacteria</taxon>
        <taxon>Pseudomonadati</taxon>
        <taxon>Pseudomonadota</taxon>
        <taxon>Gammaproteobacteria</taxon>
        <taxon>Enterobacterales</taxon>
        <taxon>Yersiniaceae</taxon>
        <taxon>Serratia</taxon>
    </lineage>
</organism>
<dbReference type="PROSITE" id="PS00455">
    <property type="entry name" value="AMP_BINDING"/>
    <property type="match status" value="1"/>
</dbReference>
<protein>
    <submittedName>
        <fullName evidence="3">Long-chain-fatty-acid--AMP ligase FadD32</fullName>
        <ecNumber evidence="3">6.2.1.-</ecNumber>
    </submittedName>
</protein>
<evidence type="ECO:0000313" key="4">
    <source>
        <dbReference type="Proteomes" id="UP000248897"/>
    </source>
</evidence>
<keyword evidence="3" id="KW-0436">Ligase</keyword>
<reference evidence="3 4" key="1">
    <citation type="submission" date="2018-06" db="EMBL/GenBank/DDBJ databases">
        <authorList>
            <consortium name="Pathogen Informatics"/>
            <person name="Doyle S."/>
        </authorList>
    </citation>
    <scope>NUCLEOTIDE SEQUENCE [LARGE SCALE GENOMIC DNA]</scope>
    <source>
        <strain evidence="3 4">NCTC12961</strain>
    </source>
</reference>
<dbReference type="AlphaFoldDB" id="A0A2X4U0R5"/>